<dbReference type="PANTHER" id="PTHR30121">
    <property type="entry name" value="UNCHARACTERIZED PROTEIN YJGR-RELATED"/>
    <property type="match status" value="1"/>
</dbReference>
<evidence type="ECO:0000313" key="4">
    <source>
        <dbReference type="EMBL" id="MFC4912262.1"/>
    </source>
</evidence>
<dbReference type="InterPro" id="IPR058441">
    <property type="entry name" value="DUF8128"/>
</dbReference>
<keyword evidence="2" id="KW-0812">Transmembrane</keyword>
<dbReference type="EMBL" id="JBHSIT010000011">
    <property type="protein sequence ID" value="MFC4912262.1"/>
    <property type="molecule type" value="Genomic_DNA"/>
</dbReference>
<dbReference type="CDD" id="cd01127">
    <property type="entry name" value="TrwB_TraG_TraD_VirD4"/>
    <property type="match status" value="2"/>
</dbReference>
<evidence type="ECO:0000256" key="1">
    <source>
        <dbReference type="SAM" id="MobiDB-lite"/>
    </source>
</evidence>
<sequence>MNALAAAAVPSPPGAPPHLPPHLPSPRPSAPLLEWIQGHLDSLAHLPGLLLHAVAVLGPVLAVAVFCLAAVRTGGRAVVWWWRCRRHARGACVIEVAVPPHIAPEAAVSWWRHIAGLHTSAGKRAVFGQPHLGFEYRADCGGVHVQIWVPGTIPPGTVEKITRAAWPGATLTTRPAAPLLPPAAIARGGRMVVGNRDHFPLATEHDNGADPVRGLLEAMAGLGPGQHLAVQILARPVTGRRLQRAYRAAAHLRGARSHAPQAALFDLATPAGIRREPLRSWELTQMHPERAAQVRAVLAKAAQPRFAVQITYAATRTLTVTRPRAGAEADAPGPARPAAARRRRRGWLRTHTHQLAASFAQYTSPFQHLRRRRLFQPTHHLAARILEHGFLLGADELAALAHLPYAADAPGIIRAGARPVAPSPRVPGRLLAPSGPSLRILGDADGGPARPVGLTVAGARQHTHVVGQTGVGKSTFLAGQILADVRAGRGALVIDPKGDLIIDVLDRLPERAIGTTVVFDPAQDGPPPCLNVLAGADPAFAAEAIVTTFRRCFASSWGPRMDDLMRAACLTLTEANKAKATLADLPRLLEDDAMRVAITGRLGPGLLDQFWKGYGELSPGARAQLISPVMNKLRAVLLRPFVRDALSGTRSTVDLAATLDHGGLILVRAAKGLLGEDAARLLGSLVLAHTWQAMTPRAALAEDQRRDVTAYIDEAHNFLNLPGSVSDILAEARAYRFGLVIAHQHLSQFPRDLREAVSADARNKIYFAVSPEDAHALTLHTAPLLTEHDLTHLGAFQAAARIMDGPAPVPAFTFRSRPLPEIIPGRAEQVRAASRAAFSPTPPTAACAADCPDDCTAHPPATTAPHPGSPPPDVRRGSQGHLTHDGQKDPDHA</sequence>
<feature type="transmembrane region" description="Helical" evidence="2">
    <location>
        <begin position="49"/>
        <end position="71"/>
    </location>
</feature>
<feature type="region of interest" description="Disordered" evidence="1">
    <location>
        <begin position="833"/>
        <end position="893"/>
    </location>
</feature>
<comment type="caution">
    <text evidence="4">The sequence shown here is derived from an EMBL/GenBank/DDBJ whole genome shotgun (WGS) entry which is preliminary data.</text>
</comment>
<feature type="compositionally biased region" description="Low complexity" evidence="1">
    <location>
        <begin position="857"/>
        <end position="866"/>
    </location>
</feature>
<name>A0ABV9UB89_9ACTN</name>
<feature type="compositionally biased region" description="Low complexity" evidence="1">
    <location>
        <begin position="833"/>
        <end position="850"/>
    </location>
</feature>
<feature type="domain" description="DUF8128" evidence="3">
    <location>
        <begin position="129"/>
        <end position="405"/>
    </location>
</feature>
<dbReference type="InterPro" id="IPR027417">
    <property type="entry name" value="P-loop_NTPase"/>
</dbReference>
<dbReference type="Pfam" id="PF26449">
    <property type="entry name" value="DUF8128"/>
    <property type="match status" value="1"/>
</dbReference>
<proteinExistence type="predicted"/>
<dbReference type="Proteomes" id="UP001595872">
    <property type="component" value="Unassembled WGS sequence"/>
</dbReference>
<accession>A0ABV9UB89</accession>
<dbReference type="SUPFAM" id="SSF52540">
    <property type="entry name" value="P-loop containing nucleoside triphosphate hydrolases"/>
    <property type="match status" value="1"/>
</dbReference>
<dbReference type="RefSeq" id="WP_378261981.1">
    <property type="nucleotide sequence ID" value="NZ_JBHSIT010000011.1"/>
</dbReference>
<evidence type="ECO:0000259" key="3">
    <source>
        <dbReference type="Pfam" id="PF26449"/>
    </source>
</evidence>
<organism evidence="4 5">
    <name type="scientific">Actinomadura gamaensis</name>
    <dbReference type="NCBI Taxonomy" id="1763541"/>
    <lineage>
        <taxon>Bacteria</taxon>
        <taxon>Bacillati</taxon>
        <taxon>Actinomycetota</taxon>
        <taxon>Actinomycetes</taxon>
        <taxon>Streptosporangiales</taxon>
        <taxon>Thermomonosporaceae</taxon>
        <taxon>Actinomadura</taxon>
    </lineage>
</organism>
<gene>
    <name evidence="4" type="ORF">ACFPCY_33525</name>
</gene>
<keyword evidence="2" id="KW-1133">Transmembrane helix</keyword>
<reference evidence="5" key="1">
    <citation type="journal article" date="2019" name="Int. J. Syst. Evol. Microbiol.">
        <title>The Global Catalogue of Microorganisms (GCM) 10K type strain sequencing project: providing services to taxonomists for standard genome sequencing and annotation.</title>
        <authorList>
            <consortium name="The Broad Institute Genomics Platform"/>
            <consortium name="The Broad Institute Genome Sequencing Center for Infectious Disease"/>
            <person name="Wu L."/>
            <person name="Ma J."/>
        </authorList>
    </citation>
    <scope>NUCLEOTIDE SEQUENCE [LARGE SCALE GENOMIC DNA]</scope>
    <source>
        <strain evidence="5">KLKA75</strain>
    </source>
</reference>
<evidence type="ECO:0000313" key="5">
    <source>
        <dbReference type="Proteomes" id="UP001595872"/>
    </source>
</evidence>
<keyword evidence="5" id="KW-1185">Reference proteome</keyword>
<dbReference type="PANTHER" id="PTHR30121:SF6">
    <property type="entry name" value="SLR6007 PROTEIN"/>
    <property type="match status" value="1"/>
</dbReference>
<keyword evidence="2" id="KW-0472">Membrane</keyword>
<protein>
    <submittedName>
        <fullName evidence="4">Type IV secretory system conjugative DNA transfer family protein</fullName>
    </submittedName>
</protein>
<dbReference type="InterPro" id="IPR051162">
    <property type="entry name" value="T4SS_component"/>
</dbReference>
<dbReference type="Gene3D" id="3.40.50.300">
    <property type="entry name" value="P-loop containing nucleotide triphosphate hydrolases"/>
    <property type="match status" value="2"/>
</dbReference>
<feature type="compositionally biased region" description="Basic and acidic residues" evidence="1">
    <location>
        <begin position="882"/>
        <end position="893"/>
    </location>
</feature>
<evidence type="ECO:0000256" key="2">
    <source>
        <dbReference type="SAM" id="Phobius"/>
    </source>
</evidence>